<dbReference type="InterPro" id="IPR036638">
    <property type="entry name" value="HLH_DNA-bd_sf"/>
</dbReference>
<evidence type="ECO:0000313" key="9">
    <source>
        <dbReference type="EMBL" id="RRT31703.1"/>
    </source>
</evidence>
<keyword evidence="5 6" id="KW-0539">Nucleus</keyword>
<comment type="caution">
    <text evidence="9">The sequence shown here is derived from an EMBL/GenBank/DDBJ whole genome shotgun (WGS) entry which is preliminary data.</text>
</comment>
<dbReference type="Gene3D" id="4.10.280.10">
    <property type="entry name" value="Helix-loop-helix DNA-binding domain"/>
    <property type="match status" value="1"/>
</dbReference>
<dbReference type="GO" id="GO:0046983">
    <property type="term" value="F:protein dimerization activity"/>
    <property type="evidence" value="ECO:0007669"/>
    <property type="project" value="InterPro"/>
</dbReference>
<dbReference type="InterPro" id="IPR011598">
    <property type="entry name" value="bHLH_dom"/>
</dbReference>
<comment type="similarity">
    <text evidence="2">Belongs to the bHLH protein family.</text>
</comment>
<evidence type="ECO:0000256" key="3">
    <source>
        <dbReference type="ARBA" id="ARBA00023015"/>
    </source>
</evidence>
<evidence type="ECO:0000256" key="5">
    <source>
        <dbReference type="ARBA" id="ARBA00023242"/>
    </source>
</evidence>
<gene>
    <name evidence="9" type="ORF">B296_00057466</name>
</gene>
<feature type="region of interest" description="Disordered" evidence="7">
    <location>
        <begin position="207"/>
        <end position="258"/>
    </location>
</feature>
<evidence type="ECO:0000313" key="10">
    <source>
        <dbReference type="Proteomes" id="UP000287651"/>
    </source>
</evidence>
<sequence length="418" mass="45294">MEELPAISPSSSSPPLSFHQPAPATELQRRLQCLLQARPEWWAYAIFWRASPDHRVLSFGDGHFRGARCLPDRRSRGCYAADEAGADAVDDAEWFYIMSLSRSFVGDGAIPARVYGSLEPLWLTGAHALQACGCDRSREAQLHGIQTLACVPVPGGVLELGSPDLIGDNWVLVHQAKAVFSEGPNDVSPTAGAALAAVAFPSPAVRKEGAGLSSSVDSEHSDSEGGMTMERRRPKKRGRKPGSLSRDCTSTHVEAERQRREKLNNRFYALRSVVPNVSRMDKASLLADAVTYIQDLKAKVESLEAETKMAKKEPAADQAATSNTNAASATTSSPATVAIEMEVKLLGKDALIRVQSEDQNHPPARLMCALRDLELSVHHASVSTLKDVVLQDVVVKVPTELQVEHALRAALLARLQRS</sequence>
<evidence type="ECO:0000256" key="7">
    <source>
        <dbReference type="SAM" id="MobiDB-lite"/>
    </source>
</evidence>
<feature type="region of interest" description="Disordered" evidence="7">
    <location>
        <begin position="311"/>
        <end position="333"/>
    </location>
</feature>
<dbReference type="GO" id="GO:0003700">
    <property type="term" value="F:DNA-binding transcription factor activity"/>
    <property type="evidence" value="ECO:0007669"/>
    <property type="project" value="InterPro"/>
</dbReference>
<dbReference type="InterPro" id="IPR054502">
    <property type="entry name" value="bHLH-TF_ACT-like_plant"/>
</dbReference>
<dbReference type="EMBL" id="AMZH03036625">
    <property type="protein sequence ID" value="RRT31703.1"/>
    <property type="molecule type" value="Genomic_DNA"/>
</dbReference>
<dbReference type="InterPro" id="IPR045084">
    <property type="entry name" value="AIB/MYC-like"/>
</dbReference>
<dbReference type="SUPFAM" id="SSF47459">
    <property type="entry name" value="HLH, helix-loop-helix DNA-binding domain"/>
    <property type="match status" value="1"/>
</dbReference>
<evidence type="ECO:0000256" key="4">
    <source>
        <dbReference type="ARBA" id="ARBA00023163"/>
    </source>
</evidence>
<evidence type="ECO:0000256" key="1">
    <source>
        <dbReference type="ARBA" id="ARBA00004123"/>
    </source>
</evidence>
<dbReference type="SMART" id="SM00353">
    <property type="entry name" value="HLH"/>
    <property type="match status" value="1"/>
</dbReference>
<dbReference type="PANTHER" id="PTHR11514:SF115">
    <property type="entry name" value="TRANSCRIPTION FACTOR"/>
    <property type="match status" value="1"/>
</dbReference>
<evidence type="ECO:0000259" key="8">
    <source>
        <dbReference type="PROSITE" id="PS50888"/>
    </source>
</evidence>
<dbReference type="AlphaFoldDB" id="A0A426WWM9"/>
<keyword evidence="4 6" id="KW-0804">Transcription</keyword>
<dbReference type="InterPro" id="IPR025610">
    <property type="entry name" value="MYC/MYB_N"/>
</dbReference>
<accession>A0A426WWM9</accession>
<dbReference type="PANTHER" id="PTHR11514">
    <property type="entry name" value="MYC"/>
    <property type="match status" value="1"/>
</dbReference>
<dbReference type="PROSITE" id="PS50888">
    <property type="entry name" value="BHLH"/>
    <property type="match status" value="1"/>
</dbReference>
<organism evidence="9 10">
    <name type="scientific">Ensete ventricosum</name>
    <name type="common">Abyssinian banana</name>
    <name type="synonym">Musa ensete</name>
    <dbReference type="NCBI Taxonomy" id="4639"/>
    <lineage>
        <taxon>Eukaryota</taxon>
        <taxon>Viridiplantae</taxon>
        <taxon>Streptophyta</taxon>
        <taxon>Embryophyta</taxon>
        <taxon>Tracheophyta</taxon>
        <taxon>Spermatophyta</taxon>
        <taxon>Magnoliopsida</taxon>
        <taxon>Liliopsida</taxon>
        <taxon>Zingiberales</taxon>
        <taxon>Musaceae</taxon>
        <taxon>Ensete</taxon>
    </lineage>
</organism>
<comment type="subcellular location">
    <subcellularLocation>
        <location evidence="1 6">Nucleus</location>
    </subcellularLocation>
</comment>
<feature type="compositionally biased region" description="Low complexity" evidence="7">
    <location>
        <begin position="8"/>
        <end position="17"/>
    </location>
</feature>
<protein>
    <recommendedName>
        <fullName evidence="6">Transcription factor</fullName>
        <shortName evidence="6">bHLH transcription factor</shortName>
    </recommendedName>
    <alternativeName>
        <fullName evidence="6">Basic helix-loop-helix protein</fullName>
    </alternativeName>
</protein>
<dbReference type="Pfam" id="PF22754">
    <property type="entry name" value="bHLH-TF_ACT-like_plant"/>
    <property type="match status" value="1"/>
</dbReference>
<keyword evidence="3 6" id="KW-0805">Transcription regulation</keyword>
<evidence type="ECO:0000256" key="6">
    <source>
        <dbReference type="RuleBase" id="RU369104"/>
    </source>
</evidence>
<reference evidence="9 10" key="1">
    <citation type="journal article" date="2014" name="Agronomy (Basel)">
        <title>A Draft Genome Sequence for Ensete ventricosum, the Drought-Tolerant Tree Against Hunger.</title>
        <authorList>
            <person name="Harrison J."/>
            <person name="Moore K.A."/>
            <person name="Paszkiewicz K."/>
            <person name="Jones T."/>
            <person name="Grant M."/>
            <person name="Ambacheew D."/>
            <person name="Muzemil S."/>
            <person name="Studholme D.J."/>
        </authorList>
    </citation>
    <scope>NUCLEOTIDE SEQUENCE [LARGE SCALE GENOMIC DNA]</scope>
</reference>
<dbReference type="GO" id="GO:0005634">
    <property type="term" value="C:nucleus"/>
    <property type="evidence" value="ECO:0007669"/>
    <property type="project" value="UniProtKB-SubCell"/>
</dbReference>
<evidence type="ECO:0000256" key="2">
    <source>
        <dbReference type="ARBA" id="ARBA00005510"/>
    </source>
</evidence>
<dbReference type="GO" id="GO:0000976">
    <property type="term" value="F:transcription cis-regulatory region binding"/>
    <property type="evidence" value="ECO:0007669"/>
    <property type="project" value="TreeGrafter"/>
</dbReference>
<feature type="domain" description="BHLH" evidence="8">
    <location>
        <begin position="247"/>
        <end position="296"/>
    </location>
</feature>
<dbReference type="Proteomes" id="UP000287651">
    <property type="component" value="Unassembled WGS sequence"/>
</dbReference>
<dbReference type="Pfam" id="PF00010">
    <property type="entry name" value="HLH"/>
    <property type="match status" value="1"/>
</dbReference>
<feature type="region of interest" description="Disordered" evidence="7">
    <location>
        <begin position="1"/>
        <end position="21"/>
    </location>
</feature>
<dbReference type="Pfam" id="PF14215">
    <property type="entry name" value="bHLH-MYC_N"/>
    <property type="match status" value="1"/>
</dbReference>
<feature type="compositionally biased region" description="Low complexity" evidence="7">
    <location>
        <begin position="316"/>
        <end position="333"/>
    </location>
</feature>
<proteinExistence type="inferred from homology"/>
<name>A0A426WWM9_ENSVE</name>